<feature type="repeat" description="ANK" evidence="1">
    <location>
        <begin position="1006"/>
        <end position="1038"/>
    </location>
</feature>
<dbReference type="Proteomes" id="UP000799324">
    <property type="component" value="Unassembled WGS sequence"/>
</dbReference>
<keyword evidence="5" id="KW-1185">Reference proteome</keyword>
<dbReference type="InterPro" id="IPR058925">
    <property type="entry name" value="zf-C2H2_AcuF"/>
</dbReference>
<dbReference type="Gene3D" id="1.25.40.20">
    <property type="entry name" value="Ankyrin repeat-containing domain"/>
    <property type="match status" value="3"/>
</dbReference>
<evidence type="ECO:0000313" key="4">
    <source>
        <dbReference type="EMBL" id="KAF2661221.1"/>
    </source>
</evidence>
<dbReference type="EMBL" id="MU004295">
    <property type="protein sequence ID" value="KAF2661221.1"/>
    <property type="molecule type" value="Genomic_DNA"/>
</dbReference>
<dbReference type="InterPro" id="IPR013087">
    <property type="entry name" value="Znf_C2H2_type"/>
</dbReference>
<keyword evidence="1" id="KW-0040">ANK repeat</keyword>
<dbReference type="Pfam" id="PF26082">
    <property type="entry name" value="zf-C2H2_AcuF"/>
    <property type="match status" value="1"/>
</dbReference>
<feature type="domain" description="C2H2-type" evidence="3">
    <location>
        <begin position="684"/>
        <end position="712"/>
    </location>
</feature>
<feature type="compositionally biased region" description="Basic and acidic residues" evidence="2">
    <location>
        <begin position="517"/>
        <end position="530"/>
    </location>
</feature>
<protein>
    <submittedName>
        <fullName evidence="4">Ankyrin</fullName>
    </submittedName>
</protein>
<dbReference type="SMART" id="SM00355">
    <property type="entry name" value="ZnF_C2H2"/>
    <property type="match status" value="3"/>
</dbReference>
<feature type="repeat" description="ANK" evidence="1">
    <location>
        <begin position="845"/>
        <end position="877"/>
    </location>
</feature>
<feature type="domain" description="C2H2-type" evidence="3">
    <location>
        <begin position="412"/>
        <end position="435"/>
    </location>
</feature>
<feature type="region of interest" description="Disordered" evidence="2">
    <location>
        <begin position="517"/>
        <end position="559"/>
    </location>
</feature>
<evidence type="ECO:0000256" key="1">
    <source>
        <dbReference type="PROSITE-ProRule" id="PRU00023"/>
    </source>
</evidence>
<feature type="repeat" description="ANK" evidence="1">
    <location>
        <begin position="940"/>
        <end position="972"/>
    </location>
</feature>
<evidence type="ECO:0000256" key="2">
    <source>
        <dbReference type="SAM" id="MobiDB-lite"/>
    </source>
</evidence>
<dbReference type="PANTHER" id="PTHR35391:SF7">
    <property type="entry name" value="C2H2-TYPE DOMAIN-CONTAINING PROTEIN"/>
    <property type="match status" value="1"/>
</dbReference>
<proteinExistence type="predicted"/>
<evidence type="ECO:0000313" key="5">
    <source>
        <dbReference type="Proteomes" id="UP000799324"/>
    </source>
</evidence>
<evidence type="ECO:0000259" key="3">
    <source>
        <dbReference type="SMART" id="SM00355"/>
    </source>
</evidence>
<gene>
    <name evidence="4" type="ORF">K491DRAFT_754137</name>
</gene>
<dbReference type="InterPro" id="IPR036770">
    <property type="entry name" value="Ankyrin_rpt-contain_sf"/>
</dbReference>
<dbReference type="PANTHER" id="PTHR35391">
    <property type="entry name" value="C2H2-TYPE DOMAIN-CONTAINING PROTEIN-RELATED"/>
    <property type="match status" value="1"/>
</dbReference>
<dbReference type="AlphaFoldDB" id="A0A6A6TPG9"/>
<feature type="repeat" description="ANK" evidence="1">
    <location>
        <begin position="812"/>
        <end position="844"/>
    </location>
</feature>
<feature type="repeat" description="ANK" evidence="1">
    <location>
        <begin position="1072"/>
        <end position="1104"/>
    </location>
</feature>
<sequence length="1162" mass="128501">MDQLDTAAENIAQLCLQCNQSFNAIKSTIAELPASDNNKLPVGFSGTTFLDVFARFRIWTGNIGALQRGKSSLDHRIQHTYLRNEVIRLLRQTIIALCDVTSFVNGDKEQQTWYEGEGIATVYSDSGSEDDSNSAFSSNPGSKELQSELHTPEEEDPRLVTECGQLVIMLNDLVGSLLKLSLIIQSSSRRGKFVRSSREKPYDTNFDILHVLESFPYAAKNHFLIERLGKANAQRRQWLAYRRNHRGRLSSFESSGLDQTDNARSQQTGLEALLQADMTSVASVSTRPSVENTMTDNSTTATTFYEDMQLQLNQGAGNESSSEVSFSASSVSGRDKAPLEIPCMPSEAASGEPFECPFCFVIIAVANLQSWIKHVHADLASYVCTFENCSEPIFESRIQWFEHEMNKHRRVWVCPFCTVEITDPVTMEHHMHEQHEDSVKSGELRPLVRQSSHRAQRIPASCCPLCDYDAILRSRLDLNNNHDSIMIKPEQLRSHLGRHLEQLAIFVLPKSALMHDRTYDEDGEGSDPHSDAASVRSDNSIIEPEPTASGHSMHPDDFSGMIASLSQSDPLVLAVSPALALGWQPPHDFTPPSQYFETEEDDFIPRREESTFGGDLFTPGWVRGYDKNKEGYCARCDVGHWVNIPSGTYEFHLTYLHGLPYTGLPLPRPSALREIGDKVGVWEAFCDICDGWRTLKKTPQGWNWWRHCLTEHAIDDASSFTSPKFAMVGTKLSEGSPMNEAIRCLRHQNPDEFKTILQDHPFLISKKDHSDRYLIHYAAEIGLTDAVVHILQSLSGLHGGGATTVIDAQSINGLTPLMLAVEQGNDDSVVELLKYGANLNLISSNGMNALDIAAHAGYATIAGKLLNHGASIPDSRKFRDIYGSTVIKAVSGASSEKVVSLSGNVIFDWSDIMVSASRNDVRGIEQCLERGCDIEATAKDGRTALMIAAEKAHLEAVRCLIDNGANLNATNSKGWTALMIAVRDASNAVVDFLLKNGADANHLSPDHWTALAEAAQSGHTLLVKALLAFSADPEVRSSHDWTPLMHACYRGDDDCVHQLIEAGSMIESGSQRDETPILLAAAAGHIAIVRILLDQGAQPDASWALKTRLTTDTGDAGTDLIERTYQLGWTPLMVACQNGHQEISVEQEQLRNCQRKWSRRDN</sequence>
<feature type="repeat" description="ANK" evidence="1">
    <location>
        <begin position="973"/>
        <end position="1005"/>
    </location>
</feature>
<reference evidence="4" key="1">
    <citation type="journal article" date="2020" name="Stud. Mycol.">
        <title>101 Dothideomycetes genomes: a test case for predicting lifestyles and emergence of pathogens.</title>
        <authorList>
            <person name="Haridas S."/>
            <person name="Albert R."/>
            <person name="Binder M."/>
            <person name="Bloem J."/>
            <person name="Labutti K."/>
            <person name="Salamov A."/>
            <person name="Andreopoulos B."/>
            <person name="Baker S."/>
            <person name="Barry K."/>
            <person name="Bills G."/>
            <person name="Bluhm B."/>
            <person name="Cannon C."/>
            <person name="Castanera R."/>
            <person name="Culley D."/>
            <person name="Daum C."/>
            <person name="Ezra D."/>
            <person name="Gonzalez J."/>
            <person name="Henrissat B."/>
            <person name="Kuo A."/>
            <person name="Liang C."/>
            <person name="Lipzen A."/>
            <person name="Lutzoni F."/>
            <person name="Magnuson J."/>
            <person name="Mondo S."/>
            <person name="Nolan M."/>
            <person name="Ohm R."/>
            <person name="Pangilinan J."/>
            <person name="Park H.-J."/>
            <person name="Ramirez L."/>
            <person name="Alfaro M."/>
            <person name="Sun H."/>
            <person name="Tritt A."/>
            <person name="Yoshinaga Y."/>
            <person name="Zwiers L.-H."/>
            <person name="Turgeon B."/>
            <person name="Goodwin S."/>
            <person name="Spatafora J."/>
            <person name="Crous P."/>
            <person name="Grigoriev I."/>
        </authorList>
    </citation>
    <scope>NUCLEOTIDE SEQUENCE</scope>
    <source>
        <strain evidence="4">CBS 122681</strain>
    </source>
</reference>
<accession>A0A6A6TPG9</accession>
<feature type="domain" description="C2H2-type" evidence="3">
    <location>
        <begin position="382"/>
        <end position="408"/>
    </location>
</feature>
<dbReference type="InterPro" id="IPR002110">
    <property type="entry name" value="Ankyrin_rpt"/>
</dbReference>
<feature type="region of interest" description="Disordered" evidence="2">
    <location>
        <begin position="125"/>
        <end position="156"/>
    </location>
</feature>
<dbReference type="SMART" id="SM00248">
    <property type="entry name" value="ANK"/>
    <property type="match status" value="9"/>
</dbReference>
<dbReference type="Pfam" id="PF14616">
    <property type="entry name" value="Rua1_C"/>
    <property type="match status" value="1"/>
</dbReference>
<dbReference type="PROSITE" id="PS50297">
    <property type="entry name" value="ANK_REP_REGION"/>
    <property type="match status" value="4"/>
</dbReference>
<dbReference type="OrthoDB" id="6133115at2759"/>
<dbReference type="SUPFAM" id="SSF48403">
    <property type="entry name" value="Ankyrin repeat"/>
    <property type="match status" value="1"/>
</dbReference>
<dbReference type="InterPro" id="IPR028012">
    <property type="entry name" value="Rua1_C"/>
</dbReference>
<dbReference type="PROSITE" id="PS50088">
    <property type="entry name" value="ANK_REPEAT"/>
    <property type="match status" value="6"/>
</dbReference>
<name>A0A6A6TPG9_9PLEO</name>
<organism evidence="4 5">
    <name type="scientific">Lophiostoma macrostomum CBS 122681</name>
    <dbReference type="NCBI Taxonomy" id="1314788"/>
    <lineage>
        <taxon>Eukaryota</taxon>
        <taxon>Fungi</taxon>
        <taxon>Dikarya</taxon>
        <taxon>Ascomycota</taxon>
        <taxon>Pezizomycotina</taxon>
        <taxon>Dothideomycetes</taxon>
        <taxon>Pleosporomycetidae</taxon>
        <taxon>Pleosporales</taxon>
        <taxon>Lophiostomataceae</taxon>
        <taxon>Lophiostoma</taxon>
    </lineage>
</organism>
<dbReference type="Pfam" id="PF12796">
    <property type="entry name" value="Ank_2"/>
    <property type="match status" value="3"/>
</dbReference>